<dbReference type="Proteomes" id="UP000751190">
    <property type="component" value="Unassembled WGS sequence"/>
</dbReference>
<feature type="compositionally biased region" description="Low complexity" evidence="2">
    <location>
        <begin position="499"/>
        <end position="515"/>
    </location>
</feature>
<evidence type="ECO:0000313" key="4">
    <source>
        <dbReference type="Proteomes" id="UP000751190"/>
    </source>
</evidence>
<name>A0A8J5Y037_DIALT</name>
<keyword evidence="4" id="KW-1185">Reference proteome</keyword>
<feature type="region of interest" description="Disordered" evidence="2">
    <location>
        <begin position="427"/>
        <end position="460"/>
    </location>
</feature>
<organism evidence="3 4">
    <name type="scientific">Diacronema lutheri</name>
    <name type="common">Unicellular marine alga</name>
    <name type="synonym">Monochrysis lutheri</name>
    <dbReference type="NCBI Taxonomy" id="2081491"/>
    <lineage>
        <taxon>Eukaryota</taxon>
        <taxon>Haptista</taxon>
        <taxon>Haptophyta</taxon>
        <taxon>Pavlovophyceae</taxon>
        <taxon>Pavlovales</taxon>
        <taxon>Pavlovaceae</taxon>
        <taxon>Diacronema</taxon>
    </lineage>
</organism>
<feature type="region of interest" description="Disordered" evidence="2">
    <location>
        <begin position="556"/>
        <end position="577"/>
    </location>
</feature>
<protein>
    <submittedName>
        <fullName evidence="3">Uncharacterized protein</fullName>
    </submittedName>
</protein>
<comment type="caution">
    <text evidence="3">The sequence shown here is derived from an EMBL/GenBank/DDBJ whole genome shotgun (WGS) entry which is preliminary data.</text>
</comment>
<evidence type="ECO:0000256" key="2">
    <source>
        <dbReference type="SAM" id="MobiDB-lite"/>
    </source>
</evidence>
<gene>
    <name evidence="3" type="ORF">KFE25_007512</name>
</gene>
<evidence type="ECO:0000256" key="1">
    <source>
        <dbReference type="SAM" id="Coils"/>
    </source>
</evidence>
<accession>A0A8J5Y037</accession>
<reference evidence="3" key="1">
    <citation type="submission" date="2021-05" db="EMBL/GenBank/DDBJ databases">
        <title>The genome of the haptophyte Pavlova lutheri (Diacronema luteri, Pavlovales) - a model for lipid biosynthesis in eukaryotic algae.</title>
        <authorList>
            <person name="Hulatt C.J."/>
            <person name="Posewitz M.C."/>
        </authorList>
    </citation>
    <scope>NUCLEOTIDE SEQUENCE</scope>
    <source>
        <strain evidence="3">NIVA-4/92</strain>
    </source>
</reference>
<feature type="region of interest" description="Disordered" evidence="2">
    <location>
        <begin position="481"/>
        <end position="521"/>
    </location>
</feature>
<dbReference type="EMBL" id="JAGTXO010000003">
    <property type="protein sequence ID" value="KAG8468994.1"/>
    <property type="molecule type" value="Genomic_DNA"/>
</dbReference>
<proteinExistence type="predicted"/>
<keyword evidence="1" id="KW-0175">Coiled coil</keyword>
<feature type="coiled-coil region" evidence="1">
    <location>
        <begin position="231"/>
        <end position="262"/>
    </location>
</feature>
<evidence type="ECO:0000313" key="3">
    <source>
        <dbReference type="EMBL" id="KAG8468994.1"/>
    </source>
</evidence>
<dbReference type="AlphaFoldDB" id="A0A8J5Y037"/>
<sequence length="577" mass="60865">MASPMHSLDPERLFNFEGLQHVLVELLDASHKQQAEVAGLRADVEKRLAALARRVDGIDAALDAHASEREVRRVEHEAGAARDAIVRTIEALGSKFNAAVETIDARDARRLLLLNEVHNEVKACAPAAHLQRVEQALVDRISLEQLQGTRQALEQQLRASSDAWQERAATLAKQADAHDAALAAHGQHIARLATAEALEAAQRELGAELSALGSELGVRLADARHAASASERRLDRRADELRAELEQQLSLLRRLEAELKAKVGREEAATQLDALATTLAAERRAADADTRAARDDVSLRMAQLAAIAEAAAEQAAATDGAARTLAPLAQFAALEERALGFASREEMRVEIDGLRVEALTRAKRIAERVELISAELIRVGGAADAAAATPSRQLEALWEAIEEQRAERVRLAAVAAAAATTASAAAAVPPAPAAHIATPSPRAPTAATANGTAESAGAAARYDSRMHPISAAQPYGAVRHGLAPRDGAVPSRLDDELARASGSPSVTSSVASPPRSHVDAHNQGAVVPLGGALSAVGLRTDLERRRRQLEERRQSIAAVRQRSAAAPALGAASAGLA</sequence>
<dbReference type="OrthoDB" id="10673024at2759"/>